<dbReference type="PROSITE" id="PS52016">
    <property type="entry name" value="TONB_DEPENDENT_REC_3"/>
    <property type="match status" value="1"/>
</dbReference>
<dbReference type="Proteomes" id="UP000024329">
    <property type="component" value="Unassembled WGS sequence"/>
</dbReference>
<evidence type="ECO:0000256" key="6">
    <source>
        <dbReference type="ARBA" id="ARBA00023136"/>
    </source>
</evidence>
<dbReference type="InterPro" id="IPR000531">
    <property type="entry name" value="Beta-barrel_TonB"/>
</dbReference>
<evidence type="ECO:0000313" key="14">
    <source>
        <dbReference type="Proteomes" id="UP000024329"/>
    </source>
</evidence>
<dbReference type="InterPro" id="IPR010104">
    <property type="entry name" value="TonB_rcpt_bac"/>
</dbReference>
<protein>
    <submittedName>
        <fullName evidence="13">TonB-dependent receptor</fullName>
    </submittedName>
</protein>
<organism evidence="13 14">
    <name type="scientific">Novosphingobium resinovorum</name>
    <dbReference type="NCBI Taxonomy" id="158500"/>
    <lineage>
        <taxon>Bacteria</taxon>
        <taxon>Pseudomonadati</taxon>
        <taxon>Pseudomonadota</taxon>
        <taxon>Alphaproteobacteria</taxon>
        <taxon>Sphingomonadales</taxon>
        <taxon>Sphingomonadaceae</taxon>
        <taxon>Novosphingobium</taxon>
    </lineage>
</organism>
<proteinExistence type="inferred from homology"/>
<evidence type="ECO:0000256" key="1">
    <source>
        <dbReference type="ARBA" id="ARBA00004571"/>
    </source>
</evidence>
<keyword evidence="3 8" id="KW-1134">Transmembrane beta strand</keyword>
<dbReference type="PANTHER" id="PTHR40980">
    <property type="entry name" value="PLUG DOMAIN-CONTAINING PROTEIN"/>
    <property type="match status" value="1"/>
</dbReference>
<feature type="signal peptide" evidence="10">
    <location>
        <begin position="1"/>
        <end position="38"/>
    </location>
</feature>
<gene>
    <name evidence="13" type="ORF">BV97_02878</name>
</gene>
<evidence type="ECO:0000313" key="13">
    <source>
        <dbReference type="EMBL" id="EZP81217.1"/>
    </source>
</evidence>
<dbReference type="InterPro" id="IPR036942">
    <property type="entry name" value="Beta-barrel_TonB_sf"/>
</dbReference>
<feature type="chain" id="PRO_5001552206" evidence="10">
    <location>
        <begin position="39"/>
        <end position="905"/>
    </location>
</feature>
<dbReference type="RefSeq" id="WP_008830754.1">
    <property type="nucleotide sequence ID" value="NZ_CP017076.1"/>
</dbReference>
<dbReference type="NCBIfam" id="TIGR01782">
    <property type="entry name" value="TonB-Xanth-Caul"/>
    <property type="match status" value="1"/>
</dbReference>
<keyword evidence="4 8" id="KW-0812">Transmembrane</keyword>
<dbReference type="Pfam" id="PF00593">
    <property type="entry name" value="TonB_dep_Rec_b-barrel"/>
    <property type="match status" value="1"/>
</dbReference>
<dbReference type="Pfam" id="PF07715">
    <property type="entry name" value="Plug"/>
    <property type="match status" value="1"/>
</dbReference>
<keyword evidence="5 9" id="KW-0798">TonB box</keyword>
<evidence type="ECO:0000256" key="5">
    <source>
        <dbReference type="ARBA" id="ARBA00023077"/>
    </source>
</evidence>
<dbReference type="SUPFAM" id="SSF56935">
    <property type="entry name" value="Porins"/>
    <property type="match status" value="1"/>
</dbReference>
<comment type="similarity">
    <text evidence="8 9">Belongs to the TonB-dependent receptor family.</text>
</comment>
<evidence type="ECO:0000256" key="2">
    <source>
        <dbReference type="ARBA" id="ARBA00022448"/>
    </source>
</evidence>
<evidence type="ECO:0000256" key="8">
    <source>
        <dbReference type="PROSITE-ProRule" id="PRU01360"/>
    </source>
</evidence>
<dbReference type="InterPro" id="IPR039426">
    <property type="entry name" value="TonB-dep_rcpt-like"/>
</dbReference>
<dbReference type="InterPro" id="IPR012910">
    <property type="entry name" value="Plug_dom"/>
</dbReference>
<dbReference type="InterPro" id="IPR037066">
    <property type="entry name" value="Plug_dom_sf"/>
</dbReference>
<evidence type="ECO:0000256" key="4">
    <source>
        <dbReference type="ARBA" id="ARBA00022692"/>
    </source>
</evidence>
<keyword evidence="6 8" id="KW-0472">Membrane</keyword>
<evidence type="ECO:0000256" key="7">
    <source>
        <dbReference type="ARBA" id="ARBA00023237"/>
    </source>
</evidence>
<feature type="domain" description="TonB-dependent receptor plug" evidence="12">
    <location>
        <begin position="75"/>
        <end position="170"/>
    </location>
</feature>
<comment type="subcellular location">
    <subcellularLocation>
        <location evidence="1 8">Cell outer membrane</location>
        <topology evidence="1 8">Multi-pass membrane protein</topology>
    </subcellularLocation>
</comment>
<dbReference type="PANTHER" id="PTHR40980:SF3">
    <property type="entry name" value="TONB-DEPENDENT RECEPTOR-LIKE BETA-BARREL DOMAIN-CONTAINING PROTEIN"/>
    <property type="match status" value="1"/>
</dbReference>
<keyword evidence="2 8" id="KW-0813">Transport</keyword>
<dbReference type="eggNOG" id="COG1629">
    <property type="taxonomic scope" value="Bacteria"/>
</dbReference>
<name>A0A031JXW8_9SPHN</name>
<dbReference type="EMBL" id="JFYZ01000013">
    <property type="protein sequence ID" value="EZP81217.1"/>
    <property type="molecule type" value="Genomic_DNA"/>
</dbReference>
<accession>A0A031JXW8</accession>
<sequence length="905" mass="99178">MTSSERVIDPIARRLAKAALLLSSCAPALLVPTGPAMAQEAAAPAEGDAADIVVTGFRSSLANALDAKRNDVRVTDGISAEDIGKFPAENITEAIQRISGVQMSNINGRGATISIRGLGPQYAMTTINGQTFKSADFTDGFRYDIIQTELANAIEVIKSPTAAMDTGGLSGTVNISTPKPLDYKDRQIILSVKGQNSEYAGGKITPKISGSYVDQFADGTIGVYANLGYQKLRDRADYMWMDRWATTTVDGATVQLPRRPRYRRIDRDTERLMASGGLQWKPSDRFEMNATAIYARDKTDYDLNQQVFLFDTSRITVNEVNNGVATNVTATNFTMENNRQHEDRDLTSQGYTLGAKWNDGTGWVASTTLNYTKGTTYQDERAAIVGINIPSASIDFTDPSNVNFTVGTDLTDPGLYQRSSLLRNEYPNGATRRMNSSEKSAQFDLSREVTFGPISKLSAGVKYRHETFSRYVSRHDMVALANAPSATSSVFPDMTTTYYPVSGFLNGASGIPTSWIGPDLNAYEKALAAAGIVVPDIFAPEASYNVDRYMPSVYAMADIDTTIAGMPLRGNVGLRYEHTKQKVLGNVTEPRTDGYEEVQQKIGEYTLTQKYGNFLPSLSLVAEPANDLQVRFAAAKVLVRPFMDSRTSMAQTTSTSANTDPVGTNTVTVDLGQAGLKPLTAKQLDLGVEWYYDHGNALSINGFYKWIKNGTYSSLVCPTSFDGTALSSNAGGECVDTSGNIYDITQTLNDPSTIRVKGFEVSWTQSFDRFLPVDGFGIMANFTRVYPQKVAIGTGYTIRNLSKVTWNLVPYWENEHFNIRAAINHRSGYEQNSADSFFAYAGHVVKARTQVDISGGYSPNEWLSFSAGVINLNNSREEAYYTDSSIWQESSFYGRSFYLSATLKL</sequence>
<feature type="domain" description="TonB-dependent receptor-like beta-barrel" evidence="11">
    <location>
        <begin position="401"/>
        <end position="872"/>
    </location>
</feature>
<evidence type="ECO:0000256" key="10">
    <source>
        <dbReference type="SAM" id="SignalP"/>
    </source>
</evidence>
<evidence type="ECO:0000259" key="11">
    <source>
        <dbReference type="Pfam" id="PF00593"/>
    </source>
</evidence>
<evidence type="ECO:0000256" key="9">
    <source>
        <dbReference type="RuleBase" id="RU003357"/>
    </source>
</evidence>
<keyword evidence="10" id="KW-0732">Signal</keyword>
<dbReference type="GO" id="GO:0009279">
    <property type="term" value="C:cell outer membrane"/>
    <property type="evidence" value="ECO:0007669"/>
    <property type="project" value="UniProtKB-SubCell"/>
</dbReference>
<dbReference type="Gene3D" id="2.40.170.20">
    <property type="entry name" value="TonB-dependent receptor, beta-barrel domain"/>
    <property type="match status" value="1"/>
</dbReference>
<evidence type="ECO:0000259" key="12">
    <source>
        <dbReference type="Pfam" id="PF07715"/>
    </source>
</evidence>
<dbReference type="Gene3D" id="2.170.130.10">
    <property type="entry name" value="TonB-dependent receptor, plug domain"/>
    <property type="match status" value="1"/>
</dbReference>
<dbReference type="OrthoDB" id="8728606at2"/>
<dbReference type="AlphaFoldDB" id="A0A031JXW8"/>
<keyword evidence="13" id="KW-0675">Receptor</keyword>
<keyword evidence="7 8" id="KW-0998">Cell outer membrane</keyword>
<evidence type="ECO:0000256" key="3">
    <source>
        <dbReference type="ARBA" id="ARBA00022452"/>
    </source>
</evidence>
<dbReference type="CDD" id="cd01347">
    <property type="entry name" value="ligand_gated_channel"/>
    <property type="match status" value="1"/>
</dbReference>
<comment type="caution">
    <text evidence="13">The sequence shown here is derived from an EMBL/GenBank/DDBJ whole genome shotgun (WGS) entry which is preliminary data.</text>
</comment>
<reference evidence="13 14" key="1">
    <citation type="submission" date="2014-03" db="EMBL/GenBank/DDBJ databases">
        <title>Whole genome sequence of Novosphingobium resinovorum KF1.</title>
        <authorList>
            <person name="Gan H.M."/>
            <person name="Gan H.Y."/>
            <person name="Chew T.H."/>
            <person name="Savka M.A."/>
        </authorList>
    </citation>
    <scope>NUCLEOTIDE SEQUENCE [LARGE SCALE GENOMIC DNA]</scope>
    <source>
        <strain evidence="13 14">KF1</strain>
    </source>
</reference>
<dbReference type="PATRIC" id="fig|158500.4.peg.2945"/>
<dbReference type="eggNOG" id="COG4771">
    <property type="taxonomic scope" value="Bacteria"/>
</dbReference>